<comment type="similarity">
    <text evidence="9">Belongs to the DHHC palmitoyltransferase family. PFA5 subfamily.</text>
</comment>
<dbReference type="Pfam" id="PF01529">
    <property type="entry name" value="DHHC"/>
    <property type="match status" value="1"/>
</dbReference>
<keyword evidence="7" id="KW-0449">Lipoprotein</keyword>
<dbReference type="GO" id="GO:0005783">
    <property type="term" value="C:endoplasmic reticulum"/>
    <property type="evidence" value="ECO:0007669"/>
    <property type="project" value="TreeGrafter"/>
</dbReference>
<reference evidence="14 15" key="1">
    <citation type="journal article" date="2019" name="Nat. Ecol. Evol.">
        <title>Megaphylogeny resolves global patterns of mushroom evolution.</title>
        <authorList>
            <person name="Varga T."/>
            <person name="Krizsan K."/>
            <person name="Foldi C."/>
            <person name="Dima B."/>
            <person name="Sanchez-Garcia M."/>
            <person name="Sanchez-Ramirez S."/>
            <person name="Szollosi G.J."/>
            <person name="Szarkandi J.G."/>
            <person name="Papp V."/>
            <person name="Albert L."/>
            <person name="Andreopoulos W."/>
            <person name="Angelini C."/>
            <person name="Antonin V."/>
            <person name="Barry K.W."/>
            <person name="Bougher N.L."/>
            <person name="Buchanan P."/>
            <person name="Buyck B."/>
            <person name="Bense V."/>
            <person name="Catcheside P."/>
            <person name="Chovatia M."/>
            <person name="Cooper J."/>
            <person name="Damon W."/>
            <person name="Desjardin D."/>
            <person name="Finy P."/>
            <person name="Geml J."/>
            <person name="Haridas S."/>
            <person name="Hughes K."/>
            <person name="Justo A."/>
            <person name="Karasinski D."/>
            <person name="Kautmanova I."/>
            <person name="Kiss B."/>
            <person name="Kocsube S."/>
            <person name="Kotiranta H."/>
            <person name="LaButti K.M."/>
            <person name="Lechner B.E."/>
            <person name="Liimatainen K."/>
            <person name="Lipzen A."/>
            <person name="Lukacs Z."/>
            <person name="Mihaltcheva S."/>
            <person name="Morgado L.N."/>
            <person name="Niskanen T."/>
            <person name="Noordeloos M.E."/>
            <person name="Ohm R.A."/>
            <person name="Ortiz-Santana B."/>
            <person name="Ovrebo C."/>
            <person name="Racz N."/>
            <person name="Riley R."/>
            <person name="Savchenko A."/>
            <person name="Shiryaev A."/>
            <person name="Soop K."/>
            <person name="Spirin V."/>
            <person name="Szebenyi C."/>
            <person name="Tomsovsky M."/>
            <person name="Tulloss R.E."/>
            <person name="Uehling J."/>
            <person name="Grigoriev I.V."/>
            <person name="Vagvolgyi C."/>
            <person name="Papp T."/>
            <person name="Martin F.M."/>
            <person name="Miettinen O."/>
            <person name="Hibbett D.S."/>
            <person name="Nagy L.G."/>
        </authorList>
    </citation>
    <scope>NUCLEOTIDE SEQUENCE [LARGE SCALE GENOMIC DNA]</scope>
    <source>
        <strain evidence="14 15">CBS 309.79</strain>
    </source>
</reference>
<evidence type="ECO:0000256" key="1">
    <source>
        <dbReference type="ARBA" id="ARBA00004141"/>
    </source>
</evidence>
<keyword evidence="6" id="KW-0564">Palmitate</keyword>
<feature type="transmembrane region" description="Helical" evidence="11">
    <location>
        <begin position="31"/>
        <end position="51"/>
    </location>
</feature>
<keyword evidence="2 11" id="KW-0808">Transferase</keyword>
<evidence type="ECO:0000256" key="2">
    <source>
        <dbReference type="ARBA" id="ARBA00022679"/>
    </source>
</evidence>
<dbReference type="GO" id="GO:0016020">
    <property type="term" value="C:membrane"/>
    <property type="evidence" value="ECO:0007669"/>
    <property type="project" value="UniProtKB-SubCell"/>
</dbReference>
<organism evidence="14 15">
    <name type="scientific">Pterulicium gracile</name>
    <dbReference type="NCBI Taxonomy" id="1884261"/>
    <lineage>
        <taxon>Eukaryota</taxon>
        <taxon>Fungi</taxon>
        <taxon>Dikarya</taxon>
        <taxon>Basidiomycota</taxon>
        <taxon>Agaricomycotina</taxon>
        <taxon>Agaricomycetes</taxon>
        <taxon>Agaricomycetidae</taxon>
        <taxon>Agaricales</taxon>
        <taxon>Pleurotineae</taxon>
        <taxon>Pterulaceae</taxon>
        <taxon>Pterulicium</taxon>
    </lineage>
</organism>
<evidence type="ECO:0000313" key="14">
    <source>
        <dbReference type="EMBL" id="TFK99973.1"/>
    </source>
</evidence>
<dbReference type="InterPro" id="IPR039859">
    <property type="entry name" value="PFA4/ZDH16/20/ERF2-like"/>
</dbReference>
<dbReference type="GO" id="GO:0005794">
    <property type="term" value="C:Golgi apparatus"/>
    <property type="evidence" value="ECO:0007669"/>
    <property type="project" value="TreeGrafter"/>
</dbReference>
<evidence type="ECO:0000256" key="10">
    <source>
        <dbReference type="ARBA" id="ARBA00048048"/>
    </source>
</evidence>
<comment type="domain">
    <text evidence="11">The DHHC domain is required for palmitoyltransferase activity.</text>
</comment>
<sequence length="382" mass="43572">MIGYATYVVIGRVCIPFIEDSGTRAKGVGLMVGYLILLLVMLWSYMVVVITPPGKATDHVSSAPRPTPRYVPPSQSTADEFHASEPYRPPTSSDETARDPIPVSNPTLLQAPDDALLKPEQNIPPQHTPDQRAPNSNPGQQSTAGHPQETMQRSLRRPPSTPVLLPEYRYCQRDNIVKPHRTHHCRACGTCILKYDHHCPWIGQCVGARNHRFFVIFNLWGAIFTAYLLGMMIGTTAARGSEDIDPQCIVIIALAGIFFIFTFSLYYTHCRLTMLNQTTVESLAFRDMREKEQMTDGCLFWDRSQKHLSNEEWGRIGREGNIWWKDGGWRPNFEETMGTSVIGWFLPIGRPDPRIGLEYTPNRRFDLEGRWMQRKQWPTDLR</sequence>
<proteinExistence type="inferred from homology"/>
<feature type="compositionally biased region" description="Polar residues" evidence="12">
    <location>
        <begin position="133"/>
        <end position="153"/>
    </location>
</feature>
<feature type="transmembrane region" description="Helical" evidence="11">
    <location>
        <begin position="249"/>
        <end position="267"/>
    </location>
</feature>
<gene>
    <name evidence="14" type="ORF">BDV98DRAFT_532084</name>
</gene>
<keyword evidence="5 11" id="KW-0472">Membrane</keyword>
<evidence type="ECO:0000256" key="5">
    <source>
        <dbReference type="ARBA" id="ARBA00023136"/>
    </source>
</evidence>
<evidence type="ECO:0000256" key="4">
    <source>
        <dbReference type="ARBA" id="ARBA00022989"/>
    </source>
</evidence>
<evidence type="ECO:0000256" key="7">
    <source>
        <dbReference type="ARBA" id="ARBA00023288"/>
    </source>
</evidence>
<feature type="domain" description="Palmitoyltransferase DHHC" evidence="13">
    <location>
        <begin position="167"/>
        <end position="283"/>
    </location>
</feature>
<dbReference type="AlphaFoldDB" id="A0A5C3QNG3"/>
<dbReference type="EC" id="2.3.1.225" evidence="11"/>
<keyword evidence="8 11" id="KW-0012">Acyltransferase</keyword>
<evidence type="ECO:0000313" key="15">
    <source>
        <dbReference type="Proteomes" id="UP000305067"/>
    </source>
</evidence>
<comment type="subcellular location">
    <subcellularLocation>
        <location evidence="1">Membrane</location>
        <topology evidence="1">Multi-pass membrane protein</topology>
    </subcellularLocation>
</comment>
<dbReference type="PANTHER" id="PTHR22883:SF23">
    <property type="entry name" value="PALMITOYLTRANSFERASE ZDHHC6"/>
    <property type="match status" value="1"/>
</dbReference>
<evidence type="ECO:0000256" key="9">
    <source>
        <dbReference type="ARBA" id="ARBA00038298"/>
    </source>
</evidence>
<keyword evidence="15" id="KW-1185">Reference proteome</keyword>
<dbReference type="InterPro" id="IPR001594">
    <property type="entry name" value="Palmitoyltrfase_DHHC"/>
</dbReference>
<evidence type="ECO:0000256" key="11">
    <source>
        <dbReference type="RuleBase" id="RU079119"/>
    </source>
</evidence>
<evidence type="ECO:0000259" key="13">
    <source>
        <dbReference type="Pfam" id="PF01529"/>
    </source>
</evidence>
<dbReference type="GO" id="GO:0019706">
    <property type="term" value="F:protein-cysteine S-palmitoyltransferase activity"/>
    <property type="evidence" value="ECO:0007669"/>
    <property type="project" value="UniProtKB-EC"/>
</dbReference>
<dbReference type="OrthoDB" id="1436450at2759"/>
<comment type="catalytic activity">
    <reaction evidence="10 11">
        <text>L-cysteinyl-[protein] + hexadecanoyl-CoA = S-hexadecanoyl-L-cysteinyl-[protein] + CoA</text>
        <dbReference type="Rhea" id="RHEA:36683"/>
        <dbReference type="Rhea" id="RHEA-COMP:10131"/>
        <dbReference type="Rhea" id="RHEA-COMP:11032"/>
        <dbReference type="ChEBI" id="CHEBI:29950"/>
        <dbReference type="ChEBI" id="CHEBI:57287"/>
        <dbReference type="ChEBI" id="CHEBI:57379"/>
        <dbReference type="ChEBI" id="CHEBI:74151"/>
        <dbReference type="EC" id="2.3.1.225"/>
    </reaction>
</comment>
<feature type="transmembrane region" description="Helical" evidence="11">
    <location>
        <begin position="213"/>
        <end position="237"/>
    </location>
</feature>
<keyword evidence="3 11" id="KW-0812">Transmembrane</keyword>
<dbReference type="GO" id="GO:0006612">
    <property type="term" value="P:protein targeting to membrane"/>
    <property type="evidence" value="ECO:0007669"/>
    <property type="project" value="TreeGrafter"/>
</dbReference>
<dbReference type="Proteomes" id="UP000305067">
    <property type="component" value="Unassembled WGS sequence"/>
</dbReference>
<accession>A0A5C3QNG3</accession>
<protein>
    <recommendedName>
        <fullName evidence="11">Palmitoyltransferase</fullName>
        <ecNumber evidence="11">2.3.1.225</ecNumber>
    </recommendedName>
</protein>
<name>A0A5C3QNG3_9AGAR</name>
<dbReference type="STRING" id="1884261.A0A5C3QNG3"/>
<evidence type="ECO:0000256" key="3">
    <source>
        <dbReference type="ARBA" id="ARBA00022692"/>
    </source>
</evidence>
<feature type="region of interest" description="Disordered" evidence="12">
    <location>
        <begin position="56"/>
        <end position="161"/>
    </location>
</feature>
<dbReference type="PANTHER" id="PTHR22883">
    <property type="entry name" value="ZINC FINGER DHHC DOMAIN CONTAINING PROTEIN"/>
    <property type="match status" value="1"/>
</dbReference>
<evidence type="ECO:0000256" key="8">
    <source>
        <dbReference type="ARBA" id="ARBA00023315"/>
    </source>
</evidence>
<keyword evidence="4 11" id="KW-1133">Transmembrane helix</keyword>
<evidence type="ECO:0000256" key="12">
    <source>
        <dbReference type="SAM" id="MobiDB-lite"/>
    </source>
</evidence>
<dbReference type="PROSITE" id="PS50216">
    <property type="entry name" value="DHHC"/>
    <property type="match status" value="1"/>
</dbReference>
<dbReference type="EMBL" id="ML178831">
    <property type="protein sequence ID" value="TFK99973.1"/>
    <property type="molecule type" value="Genomic_DNA"/>
</dbReference>
<evidence type="ECO:0000256" key="6">
    <source>
        <dbReference type="ARBA" id="ARBA00023139"/>
    </source>
</evidence>